<dbReference type="EMBL" id="NWTK01000018">
    <property type="protein sequence ID" value="PKR49725.1"/>
    <property type="molecule type" value="Genomic_DNA"/>
</dbReference>
<organism evidence="1 2">
    <name type="scientific">Thalassospira marina</name>
    <dbReference type="NCBI Taxonomy" id="2048283"/>
    <lineage>
        <taxon>Bacteria</taxon>
        <taxon>Pseudomonadati</taxon>
        <taxon>Pseudomonadota</taxon>
        <taxon>Alphaproteobacteria</taxon>
        <taxon>Rhodospirillales</taxon>
        <taxon>Thalassospiraceae</taxon>
        <taxon>Thalassospira</taxon>
    </lineage>
</organism>
<evidence type="ECO:0000313" key="2">
    <source>
        <dbReference type="Proteomes" id="UP000233597"/>
    </source>
</evidence>
<dbReference type="Proteomes" id="UP000233597">
    <property type="component" value="Unassembled WGS sequence"/>
</dbReference>
<proteinExistence type="predicted"/>
<gene>
    <name evidence="1" type="ORF">COO20_22125</name>
</gene>
<reference evidence="1 2" key="1">
    <citation type="submission" date="2017-09" db="EMBL/GenBank/DDBJ databases">
        <title>Biodiversity and function of Thalassospira species in the particle-attached aromatic-hydrocarbon-degrading consortia from the surface seawater of the South China Sea.</title>
        <authorList>
            <person name="Dong C."/>
            <person name="Liu R."/>
            <person name="Shao Z."/>
        </authorList>
    </citation>
    <scope>NUCLEOTIDE SEQUENCE [LARGE SCALE GENOMIC DNA]</scope>
    <source>
        <strain evidence="1 2">CSC1P2</strain>
    </source>
</reference>
<name>A0A2N3KGQ0_9PROT</name>
<sequence length="63" mass="6852">MGWHLSCNIAALNPVIVGAYPQGFAQTAQEFPFNCADNRIHAGWHASPARLASMIRAVLQPHP</sequence>
<evidence type="ECO:0000313" key="1">
    <source>
        <dbReference type="EMBL" id="PKR49725.1"/>
    </source>
</evidence>
<comment type="caution">
    <text evidence="1">The sequence shown here is derived from an EMBL/GenBank/DDBJ whole genome shotgun (WGS) entry which is preliminary data.</text>
</comment>
<protein>
    <submittedName>
        <fullName evidence="1">Uncharacterized protein</fullName>
    </submittedName>
</protein>
<dbReference type="AlphaFoldDB" id="A0A2N3KGQ0"/>
<accession>A0A2N3KGQ0</accession>